<dbReference type="PANTHER" id="PTHR33909">
    <property type="entry name" value="SEC TRANSLOCON ACCESSORY COMPLEX SUBUNIT YAJC"/>
    <property type="match status" value="1"/>
</dbReference>
<dbReference type="RefSeq" id="WP_237170475.1">
    <property type="nucleotide sequence ID" value="NZ_CP019082.1"/>
</dbReference>
<evidence type="ECO:0000256" key="4">
    <source>
        <dbReference type="ARBA" id="ARBA00022448"/>
    </source>
</evidence>
<protein>
    <recommendedName>
        <fullName evidence="3">Sec translocon accessory complex subunit YajC</fullName>
    </recommendedName>
</protein>
<reference evidence="13" key="1">
    <citation type="submission" date="2016-12" db="EMBL/GenBank/DDBJ databases">
        <title>Comparative genomics of four Isosphaeraceae planctomycetes: a common pool of plasmids and glycoside hydrolase genes.</title>
        <authorList>
            <person name="Ivanova A."/>
        </authorList>
    </citation>
    <scope>NUCLEOTIDE SEQUENCE [LARGE SCALE GENOMIC DNA]</scope>
    <source>
        <strain evidence="13">PX4</strain>
    </source>
</reference>
<keyword evidence="4" id="KW-0813">Transport</keyword>
<evidence type="ECO:0000256" key="1">
    <source>
        <dbReference type="ARBA" id="ARBA00004162"/>
    </source>
</evidence>
<dbReference type="GO" id="GO:0015031">
    <property type="term" value="P:protein transport"/>
    <property type="evidence" value="ECO:0007669"/>
    <property type="project" value="UniProtKB-KW"/>
</dbReference>
<evidence type="ECO:0000256" key="7">
    <source>
        <dbReference type="ARBA" id="ARBA00022927"/>
    </source>
</evidence>
<evidence type="ECO:0000313" key="12">
    <source>
        <dbReference type="EMBL" id="APW61583.1"/>
    </source>
</evidence>
<evidence type="ECO:0000256" key="10">
    <source>
        <dbReference type="ARBA" id="ARBA00023136"/>
    </source>
</evidence>
<keyword evidence="5" id="KW-1003">Cell membrane</keyword>
<evidence type="ECO:0000256" key="5">
    <source>
        <dbReference type="ARBA" id="ARBA00022475"/>
    </source>
</evidence>
<dbReference type="Pfam" id="PF02699">
    <property type="entry name" value="YajC"/>
    <property type="match status" value="1"/>
</dbReference>
<dbReference type="PANTHER" id="PTHR33909:SF1">
    <property type="entry name" value="SEC TRANSLOCON ACCESSORY COMPLEX SUBUNIT YAJC"/>
    <property type="match status" value="1"/>
</dbReference>
<keyword evidence="10 11" id="KW-0472">Membrane</keyword>
<feature type="transmembrane region" description="Helical" evidence="11">
    <location>
        <begin position="23"/>
        <end position="42"/>
    </location>
</feature>
<evidence type="ECO:0000256" key="2">
    <source>
        <dbReference type="ARBA" id="ARBA00006742"/>
    </source>
</evidence>
<keyword evidence="13" id="KW-1185">Reference proteome</keyword>
<sequence length="112" mass="12403">MMPGLFDVIGPIFAQAAGNDNSWTGFLILLPIPVLFYFMIWLPQQQQEKKRRAMIDALKKNDKVVTIAGIFGTVTSVDPDQDKIVLRIDDDKGVKIGVTRASVARVLEPSSD</sequence>
<dbReference type="SMART" id="SM01323">
    <property type="entry name" value="YajC"/>
    <property type="match status" value="1"/>
</dbReference>
<dbReference type="PRINTS" id="PR01853">
    <property type="entry name" value="YAJCTRNLCASE"/>
</dbReference>
<evidence type="ECO:0000313" key="13">
    <source>
        <dbReference type="Proteomes" id="UP000186309"/>
    </source>
</evidence>
<evidence type="ECO:0000256" key="9">
    <source>
        <dbReference type="ARBA" id="ARBA00023010"/>
    </source>
</evidence>
<keyword evidence="7" id="KW-0653">Protein transport</keyword>
<dbReference type="Proteomes" id="UP000186309">
    <property type="component" value="Chromosome"/>
</dbReference>
<dbReference type="STRING" id="1387353.BSF38_03101"/>
<accession>A0A1U7CRS9</accession>
<dbReference type="GO" id="GO:0005886">
    <property type="term" value="C:plasma membrane"/>
    <property type="evidence" value="ECO:0007669"/>
    <property type="project" value="UniProtKB-SubCell"/>
</dbReference>
<name>A0A1U7CRS9_9BACT</name>
<keyword evidence="8 11" id="KW-1133">Transmembrane helix</keyword>
<comment type="similarity">
    <text evidence="2">Belongs to the YajC family.</text>
</comment>
<dbReference type="InterPro" id="IPR003849">
    <property type="entry name" value="Preprotein_translocase_YajC"/>
</dbReference>
<keyword evidence="9" id="KW-0811">Translocation</keyword>
<keyword evidence="6 11" id="KW-0812">Transmembrane</keyword>
<evidence type="ECO:0000256" key="6">
    <source>
        <dbReference type="ARBA" id="ARBA00022692"/>
    </source>
</evidence>
<dbReference type="KEGG" id="pbor:BSF38_03101"/>
<dbReference type="NCBIfam" id="TIGR00739">
    <property type="entry name" value="yajC"/>
    <property type="match status" value="1"/>
</dbReference>
<dbReference type="AlphaFoldDB" id="A0A1U7CRS9"/>
<evidence type="ECO:0000256" key="11">
    <source>
        <dbReference type="SAM" id="Phobius"/>
    </source>
</evidence>
<organism evidence="12 13">
    <name type="scientific">Paludisphaera borealis</name>
    <dbReference type="NCBI Taxonomy" id="1387353"/>
    <lineage>
        <taxon>Bacteria</taxon>
        <taxon>Pseudomonadati</taxon>
        <taxon>Planctomycetota</taxon>
        <taxon>Planctomycetia</taxon>
        <taxon>Isosphaerales</taxon>
        <taxon>Isosphaeraceae</taxon>
        <taxon>Paludisphaera</taxon>
    </lineage>
</organism>
<gene>
    <name evidence="12" type="ORF">BSF38_03101</name>
</gene>
<evidence type="ECO:0000256" key="3">
    <source>
        <dbReference type="ARBA" id="ARBA00014962"/>
    </source>
</evidence>
<dbReference type="EMBL" id="CP019082">
    <property type="protein sequence ID" value="APW61583.1"/>
    <property type="molecule type" value="Genomic_DNA"/>
</dbReference>
<comment type="subcellular location">
    <subcellularLocation>
        <location evidence="1">Cell membrane</location>
        <topology evidence="1">Single-pass membrane protein</topology>
    </subcellularLocation>
</comment>
<evidence type="ECO:0000256" key="8">
    <source>
        <dbReference type="ARBA" id="ARBA00022989"/>
    </source>
</evidence>
<proteinExistence type="inferred from homology"/>